<feature type="domain" description="XRN2-binding (XTBD)" evidence="1">
    <location>
        <begin position="45"/>
        <end position="122"/>
    </location>
</feature>
<evidence type="ECO:0000313" key="2">
    <source>
        <dbReference type="Proteomes" id="UP000050791"/>
    </source>
</evidence>
<dbReference type="InterPro" id="IPR021859">
    <property type="entry name" value="XTBD"/>
</dbReference>
<name>A0AA85BRK7_9TREM</name>
<accession>A0AA85BRK7</accession>
<reference evidence="3" key="1">
    <citation type="submission" date="2023-11" db="UniProtKB">
        <authorList>
            <consortium name="WormBaseParasite"/>
        </authorList>
    </citation>
    <scope>IDENTIFICATION</scope>
</reference>
<sequence>MTSCFQPAVHEQITAYSSNIDSQEKQFEKRTILSPGFSKLPMEELESWKRTHETPTEWRIRRSFLEKNFNKLHPERLECLSHCFTNATLYKVKYPEKVMEEINLLGEGIEEANTCEQRKNFS</sequence>
<dbReference type="Proteomes" id="UP000050791">
    <property type="component" value="Unassembled WGS sequence"/>
</dbReference>
<dbReference type="PROSITE" id="PS51827">
    <property type="entry name" value="XTBD"/>
    <property type="match status" value="1"/>
</dbReference>
<proteinExistence type="predicted"/>
<evidence type="ECO:0000259" key="1">
    <source>
        <dbReference type="PROSITE" id="PS51827"/>
    </source>
</evidence>
<dbReference type="WBParaSite" id="SMTH1_70390.1">
    <property type="protein sequence ID" value="SMTH1_70390.1"/>
    <property type="gene ID" value="SMTH1_70390"/>
</dbReference>
<evidence type="ECO:0000313" key="3">
    <source>
        <dbReference type="WBParaSite" id="SMTH1_70390.1"/>
    </source>
</evidence>
<organism evidence="2 3">
    <name type="scientific">Schistosoma mattheei</name>
    <dbReference type="NCBI Taxonomy" id="31246"/>
    <lineage>
        <taxon>Eukaryota</taxon>
        <taxon>Metazoa</taxon>
        <taxon>Spiralia</taxon>
        <taxon>Lophotrochozoa</taxon>
        <taxon>Platyhelminthes</taxon>
        <taxon>Trematoda</taxon>
        <taxon>Digenea</taxon>
        <taxon>Strigeidida</taxon>
        <taxon>Schistosomatoidea</taxon>
        <taxon>Schistosomatidae</taxon>
        <taxon>Schistosoma</taxon>
    </lineage>
</organism>
<protein>
    <recommendedName>
        <fullName evidence="1">XRN2-binding (XTBD) domain-containing protein</fullName>
    </recommendedName>
</protein>
<dbReference type="Pfam" id="PF11952">
    <property type="entry name" value="XTBD"/>
    <property type="match status" value="1"/>
</dbReference>
<dbReference type="AlphaFoldDB" id="A0AA85BRK7"/>